<dbReference type="InterPro" id="IPR003439">
    <property type="entry name" value="ABC_transporter-like_ATP-bd"/>
</dbReference>
<dbReference type="PANTHER" id="PTHR43820:SF4">
    <property type="entry name" value="HIGH-AFFINITY BRANCHED-CHAIN AMINO ACID TRANSPORT ATP-BINDING PROTEIN LIVF"/>
    <property type="match status" value="1"/>
</dbReference>
<dbReference type="InterPro" id="IPR027417">
    <property type="entry name" value="P-loop_NTPase"/>
</dbReference>
<keyword evidence="9 11" id="KW-1133">Transmembrane helix</keyword>
<keyword evidence="10 11" id="KW-0472">Membrane</keyword>
<dbReference type="RefSeq" id="WP_118928679.1">
    <property type="nucleotide sequence ID" value="NZ_QXGH01000042.1"/>
</dbReference>
<feature type="transmembrane region" description="Helical" evidence="11">
    <location>
        <begin position="122"/>
        <end position="139"/>
    </location>
</feature>
<dbReference type="SMART" id="SM00382">
    <property type="entry name" value="AAA"/>
    <property type="match status" value="2"/>
</dbReference>
<keyword evidence="5 11" id="KW-0812">Transmembrane</keyword>
<dbReference type="AlphaFoldDB" id="A0A417XT83"/>
<feature type="domain" description="ABC transporter" evidence="12">
    <location>
        <begin position="349"/>
        <end position="596"/>
    </location>
</feature>
<dbReference type="InterPro" id="IPR052156">
    <property type="entry name" value="BCAA_Transport_ATP-bd_LivF"/>
</dbReference>
<feature type="transmembrane region" description="Helical" evidence="11">
    <location>
        <begin position="210"/>
        <end position="229"/>
    </location>
</feature>
<dbReference type="InterPro" id="IPR003593">
    <property type="entry name" value="AAA+_ATPase"/>
</dbReference>
<evidence type="ECO:0000256" key="11">
    <source>
        <dbReference type="SAM" id="Phobius"/>
    </source>
</evidence>
<feature type="transmembrane region" description="Helical" evidence="11">
    <location>
        <begin position="60"/>
        <end position="79"/>
    </location>
</feature>
<dbReference type="CDD" id="cd03224">
    <property type="entry name" value="ABC_TM1139_LivF_branched"/>
    <property type="match status" value="1"/>
</dbReference>
<gene>
    <name evidence="13" type="ORF">D0Z08_28530</name>
</gene>
<feature type="transmembrane region" description="Helical" evidence="11">
    <location>
        <begin position="33"/>
        <end position="53"/>
    </location>
</feature>
<feature type="domain" description="ABC transporter" evidence="12">
    <location>
        <begin position="622"/>
        <end position="857"/>
    </location>
</feature>
<evidence type="ECO:0000313" key="13">
    <source>
        <dbReference type="EMBL" id="RHW23662.1"/>
    </source>
</evidence>
<dbReference type="InterPro" id="IPR043428">
    <property type="entry name" value="LivM-like"/>
</dbReference>
<sequence length="864" mass="89852">MQLRERLNSGVMVGAGLIALALAPLLFGTSVQSISTLSYVVSILLVAVGLNIVMGFAGQLFLGPGAIFAISGYACAIVTNQVPSLGLGEMCLIGVVAALISSVIVAVPALRVGGFYLGMTTLYLALVVPALATHLEIAGQDSGISLLANLDWVRPINGYNLYLCGVGLLLLMLLFSFLVLHSRVGRRLIALRDSEILASALGVRGYTTKLYAYLLAAVPTGVAAAYYVYSQQFISPGSFAPILSIYILAACVIGGFGTVAGPVTGGVIVFGFMQYSGGLNQYQGIVLGIVLVSVSLLIPNGLPELAVRARAAFQRRRGTSVVAAHGAVAAIESGAIARIMGRPKGDATLTVAGMSKSFGAVKAVRDVSLTALPGQIHALIGANGSGKTTLLNLISGMYAPTAGTATLGGAVVSGHGAVRPVRHGIARTFQTPKLSLGRTVRDNLVVAIEQVDKCRDISSLLRLPGGRRNYRRAFERADAALEACGIGGYRHHLAGEVPHGVQRLIEVARALAVSPQMVLLDEPAAGLSASEMAVLKDIIVGIADAGAGVVIIEHNLNVVFDVAHQVTVLHQGEVIASGTSAHVRSAAAVSDAYLGAGVSAAAGEAELGPTGRGGAEPGDPVLQVRDLTAGYGKLPVVTGIDLDVRPGEILAVLGRNGVGKTTTLHAIGGMRHGMNGGSVRLAGQEVGQQRPDRIAAAGLALVPEGRRIALTLTVEDNLRLGAFVHGRQSQAETQRRLESVYDLFPALREKRNEPASRLSGGQQQMVAVGQALMAEPSVLLLDEPMAGLAPKLCDEIYAVLHLLKERSMAIIVVDQSVDRSLHNADRYVVIEDGKEVAAGDCRGADSRDRISRILLGSAEQTVSV</sequence>
<name>A0A417XT83_9ACTN</name>
<dbReference type="GO" id="GO:0005524">
    <property type="term" value="F:ATP binding"/>
    <property type="evidence" value="ECO:0007669"/>
    <property type="project" value="UniProtKB-KW"/>
</dbReference>
<dbReference type="GO" id="GO:0015807">
    <property type="term" value="P:L-amino acid transport"/>
    <property type="evidence" value="ECO:0007669"/>
    <property type="project" value="TreeGrafter"/>
</dbReference>
<dbReference type="InterPro" id="IPR017871">
    <property type="entry name" value="ABC_transporter-like_CS"/>
</dbReference>
<dbReference type="GO" id="GO:0016887">
    <property type="term" value="F:ATP hydrolysis activity"/>
    <property type="evidence" value="ECO:0007669"/>
    <property type="project" value="InterPro"/>
</dbReference>
<evidence type="ECO:0000256" key="6">
    <source>
        <dbReference type="ARBA" id="ARBA00022741"/>
    </source>
</evidence>
<keyword evidence="6" id="KW-0547">Nucleotide-binding</keyword>
<comment type="caution">
    <text evidence="13">The sequence shown here is derived from an EMBL/GenBank/DDBJ whole genome shotgun (WGS) entry which is preliminary data.</text>
</comment>
<dbReference type="CDD" id="cd06581">
    <property type="entry name" value="TM_PBP1_LivM_like"/>
    <property type="match status" value="1"/>
</dbReference>
<dbReference type="Gene3D" id="3.40.50.300">
    <property type="entry name" value="P-loop containing nucleotide triphosphate hydrolases"/>
    <property type="match status" value="2"/>
</dbReference>
<dbReference type="PROSITE" id="PS50893">
    <property type="entry name" value="ABC_TRANSPORTER_2"/>
    <property type="match status" value="2"/>
</dbReference>
<dbReference type="CDD" id="cd03219">
    <property type="entry name" value="ABC_Mj1267_LivG_branched"/>
    <property type="match status" value="1"/>
</dbReference>
<evidence type="ECO:0000256" key="5">
    <source>
        <dbReference type="ARBA" id="ARBA00022692"/>
    </source>
</evidence>
<feature type="transmembrane region" description="Helical" evidence="11">
    <location>
        <begin position="241"/>
        <end position="272"/>
    </location>
</feature>
<keyword evidence="7 13" id="KW-0067">ATP-binding</keyword>
<evidence type="ECO:0000256" key="7">
    <source>
        <dbReference type="ARBA" id="ARBA00022840"/>
    </source>
</evidence>
<keyword evidence="4" id="KW-1003">Cell membrane</keyword>
<feature type="transmembrane region" description="Helical" evidence="11">
    <location>
        <begin position="7"/>
        <end position="27"/>
    </location>
</feature>
<evidence type="ECO:0000256" key="10">
    <source>
        <dbReference type="ARBA" id="ARBA00023136"/>
    </source>
</evidence>
<evidence type="ECO:0000256" key="3">
    <source>
        <dbReference type="ARBA" id="ARBA00022448"/>
    </source>
</evidence>
<dbReference type="GO" id="GO:0005886">
    <property type="term" value="C:plasma membrane"/>
    <property type="evidence" value="ECO:0007669"/>
    <property type="project" value="UniProtKB-SubCell"/>
</dbReference>
<evidence type="ECO:0000256" key="9">
    <source>
        <dbReference type="ARBA" id="ARBA00022989"/>
    </source>
</evidence>
<dbReference type="Proteomes" id="UP000283644">
    <property type="component" value="Unassembled WGS sequence"/>
</dbReference>
<feature type="transmembrane region" description="Helical" evidence="11">
    <location>
        <begin position="85"/>
        <end position="110"/>
    </location>
</feature>
<dbReference type="PANTHER" id="PTHR43820">
    <property type="entry name" value="HIGH-AFFINITY BRANCHED-CHAIN AMINO ACID TRANSPORT ATP-BINDING PROTEIN LIVF"/>
    <property type="match status" value="1"/>
</dbReference>
<dbReference type="PROSITE" id="PS00211">
    <property type="entry name" value="ABC_TRANSPORTER_1"/>
    <property type="match status" value="1"/>
</dbReference>
<accession>A0A417XT83</accession>
<feature type="transmembrane region" description="Helical" evidence="11">
    <location>
        <begin position="284"/>
        <end position="302"/>
    </location>
</feature>
<evidence type="ECO:0000256" key="8">
    <source>
        <dbReference type="ARBA" id="ARBA00022970"/>
    </source>
</evidence>
<keyword evidence="8" id="KW-0029">Amino-acid transport</keyword>
<protein>
    <submittedName>
        <fullName evidence="13">ATP-binding cassette domain-containing protein</fullName>
    </submittedName>
</protein>
<dbReference type="OrthoDB" id="9805514at2"/>
<comment type="subcellular location">
    <subcellularLocation>
        <location evidence="1">Cell membrane</location>
        <topology evidence="1">Multi-pass membrane protein</topology>
    </subcellularLocation>
</comment>
<dbReference type="GO" id="GO:0015658">
    <property type="term" value="F:branched-chain amino acid transmembrane transporter activity"/>
    <property type="evidence" value="ECO:0007669"/>
    <property type="project" value="InterPro"/>
</dbReference>
<reference evidence="13 14" key="1">
    <citation type="submission" date="2018-09" db="EMBL/GenBank/DDBJ databases">
        <title>Genome sequencing of Nocardioides immobilis CCTCC AB 2017083 for comparison to Nocardioides silvaticus.</title>
        <authorList>
            <person name="Li C."/>
            <person name="Wang G."/>
        </authorList>
    </citation>
    <scope>NUCLEOTIDE SEQUENCE [LARGE SCALE GENOMIC DNA]</scope>
    <source>
        <strain evidence="13 14">CCTCC AB 2017083</strain>
    </source>
</reference>
<organism evidence="13 14">
    <name type="scientific">Nocardioides immobilis</name>
    <dbReference type="NCBI Taxonomy" id="2049295"/>
    <lineage>
        <taxon>Bacteria</taxon>
        <taxon>Bacillati</taxon>
        <taxon>Actinomycetota</taxon>
        <taxon>Actinomycetes</taxon>
        <taxon>Propionibacteriales</taxon>
        <taxon>Nocardioidaceae</taxon>
        <taxon>Nocardioides</taxon>
    </lineage>
</organism>
<dbReference type="SUPFAM" id="SSF52540">
    <property type="entry name" value="P-loop containing nucleoside triphosphate hydrolases"/>
    <property type="match status" value="2"/>
</dbReference>
<dbReference type="Pfam" id="PF02653">
    <property type="entry name" value="BPD_transp_2"/>
    <property type="match status" value="1"/>
</dbReference>
<keyword evidence="3" id="KW-0813">Transport</keyword>
<comment type="similarity">
    <text evidence="2">Belongs to the ABC transporter superfamily.</text>
</comment>
<dbReference type="Pfam" id="PF00005">
    <property type="entry name" value="ABC_tran"/>
    <property type="match status" value="2"/>
</dbReference>
<keyword evidence="14" id="KW-1185">Reference proteome</keyword>
<evidence type="ECO:0000256" key="4">
    <source>
        <dbReference type="ARBA" id="ARBA00022475"/>
    </source>
</evidence>
<evidence type="ECO:0000313" key="14">
    <source>
        <dbReference type="Proteomes" id="UP000283644"/>
    </source>
</evidence>
<dbReference type="EMBL" id="QXGH01000042">
    <property type="protein sequence ID" value="RHW23662.1"/>
    <property type="molecule type" value="Genomic_DNA"/>
</dbReference>
<evidence type="ECO:0000256" key="2">
    <source>
        <dbReference type="ARBA" id="ARBA00005417"/>
    </source>
</evidence>
<evidence type="ECO:0000259" key="12">
    <source>
        <dbReference type="PROSITE" id="PS50893"/>
    </source>
</evidence>
<feature type="transmembrane region" description="Helical" evidence="11">
    <location>
        <begin position="159"/>
        <end position="180"/>
    </location>
</feature>
<dbReference type="InterPro" id="IPR001851">
    <property type="entry name" value="ABC_transp_permease"/>
</dbReference>
<proteinExistence type="inferred from homology"/>
<evidence type="ECO:0000256" key="1">
    <source>
        <dbReference type="ARBA" id="ARBA00004651"/>
    </source>
</evidence>